<dbReference type="GO" id="GO:0005829">
    <property type="term" value="C:cytosol"/>
    <property type="evidence" value="ECO:0007669"/>
    <property type="project" value="TreeGrafter"/>
</dbReference>
<protein>
    <submittedName>
        <fullName evidence="2">PHP domain-containing protein</fullName>
    </submittedName>
</protein>
<dbReference type="InterPro" id="IPR004013">
    <property type="entry name" value="PHP_dom"/>
</dbReference>
<organism evidence="2 3">
    <name type="scientific">Anaerofustis stercorihominis</name>
    <dbReference type="NCBI Taxonomy" id="214853"/>
    <lineage>
        <taxon>Bacteria</taxon>
        <taxon>Bacillati</taxon>
        <taxon>Bacillota</taxon>
        <taxon>Clostridia</taxon>
        <taxon>Eubacteriales</taxon>
        <taxon>Eubacteriaceae</taxon>
        <taxon>Anaerofustis</taxon>
    </lineage>
</organism>
<evidence type="ECO:0000313" key="3">
    <source>
        <dbReference type="Proteomes" id="UP000261212"/>
    </source>
</evidence>
<dbReference type="AlphaFoldDB" id="A0A3E3DW18"/>
<proteinExistence type="predicted"/>
<dbReference type="GO" id="GO:0042578">
    <property type="term" value="F:phosphoric ester hydrolase activity"/>
    <property type="evidence" value="ECO:0007669"/>
    <property type="project" value="TreeGrafter"/>
</dbReference>
<dbReference type="InterPro" id="IPR016195">
    <property type="entry name" value="Pol/histidinol_Pase-like"/>
</dbReference>
<dbReference type="InterPro" id="IPR003141">
    <property type="entry name" value="Pol/His_phosphatase_N"/>
</dbReference>
<feature type="domain" description="Polymerase/histidinol phosphatase N-terminal" evidence="1">
    <location>
        <begin position="5"/>
        <end position="84"/>
    </location>
</feature>
<dbReference type="PANTHER" id="PTHR36928">
    <property type="entry name" value="PHOSPHATASE YCDX-RELATED"/>
    <property type="match status" value="1"/>
</dbReference>
<dbReference type="InterPro" id="IPR050243">
    <property type="entry name" value="PHP_phosphatase"/>
</dbReference>
<dbReference type="RefSeq" id="WP_117532620.1">
    <property type="nucleotide sequence ID" value="NZ_QUSM01000006.1"/>
</dbReference>
<dbReference type="SMART" id="SM00481">
    <property type="entry name" value="POLIIIAc"/>
    <property type="match status" value="1"/>
</dbReference>
<dbReference type="EMBL" id="QUSM01000006">
    <property type="protein sequence ID" value="RGD73345.1"/>
    <property type="molecule type" value="Genomic_DNA"/>
</dbReference>
<sequence length="246" mass="28006">MKLTAEIHCHTIYSHGTGTIEDNVIAAREKGMNKIIISEHGPGHMVARKNTNATYMDMKKEIMELRKKYPDMEILMGLEANVISMNGDLDVDEKLLEIVEVLYCGIHLMSIPKNISTFFNMQIMNTLNSKFGWFRNRQTRINTNALIKAIEKYPLRMITHPDTRGPVDIIELAKAAENHDVILEINDTQSKLNEDDIRLIEKSGINITYAVGSDAHSKKDIGKWENARNILKKSGISLDKVWNVEE</sequence>
<dbReference type="SUPFAM" id="SSF89550">
    <property type="entry name" value="PHP domain-like"/>
    <property type="match status" value="1"/>
</dbReference>
<gene>
    <name evidence="2" type="ORF">DW687_09915</name>
</gene>
<accession>A0A3E3DW18</accession>
<dbReference type="GO" id="GO:0008270">
    <property type="term" value="F:zinc ion binding"/>
    <property type="evidence" value="ECO:0007669"/>
    <property type="project" value="TreeGrafter"/>
</dbReference>
<dbReference type="Pfam" id="PF02811">
    <property type="entry name" value="PHP"/>
    <property type="match status" value="1"/>
</dbReference>
<dbReference type="PANTHER" id="PTHR36928:SF1">
    <property type="entry name" value="PHOSPHATASE YCDX-RELATED"/>
    <property type="match status" value="1"/>
</dbReference>
<name>A0A3E3DW18_9FIRM</name>
<evidence type="ECO:0000259" key="1">
    <source>
        <dbReference type="SMART" id="SM00481"/>
    </source>
</evidence>
<comment type="caution">
    <text evidence="2">The sequence shown here is derived from an EMBL/GenBank/DDBJ whole genome shotgun (WGS) entry which is preliminary data.</text>
</comment>
<reference evidence="2 3" key="1">
    <citation type="submission" date="2018-08" db="EMBL/GenBank/DDBJ databases">
        <title>A genome reference for cultivated species of the human gut microbiota.</title>
        <authorList>
            <person name="Zou Y."/>
            <person name="Xue W."/>
            <person name="Luo G."/>
        </authorList>
    </citation>
    <scope>NUCLEOTIDE SEQUENCE [LARGE SCALE GENOMIC DNA]</scope>
    <source>
        <strain evidence="2 3">AM25-6</strain>
    </source>
</reference>
<dbReference type="Proteomes" id="UP000261212">
    <property type="component" value="Unassembled WGS sequence"/>
</dbReference>
<evidence type="ECO:0000313" key="2">
    <source>
        <dbReference type="EMBL" id="RGD73345.1"/>
    </source>
</evidence>
<dbReference type="Gene3D" id="3.20.20.140">
    <property type="entry name" value="Metal-dependent hydrolases"/>
    <property type="match status" value="1"/>
</dbReference>